<dbReference type="PATRIC" id="fig|229921.5.peg.3077"/>
<evidence type="ECO:0000313" key="2">
    <source>
        <dbReference type="EMBL" id="KPL89943.1"/>
    </source>
</evidence>
<dbReference type="STRING" id="229921.ADN01_03470"/>
<dbReference type="GO" id="GO:0005737">
    <property type="term" value="C:cytoplasm"/>
    <property type="evidence" value="ECO:0007669"/>
    <property type="project" value="TreeGrafter"/>
</dbReference>
<evidence type="ECO:0000313" key="3">
    <source>
        <dbReference type="Proteomes" id="UP000050501"/>
    </source>
</evidence>
<dbReference type="Gene3D" id="3.40.50.720">
    <property type="entry name" value="NAD(P)-binding Rossmann-like Domain"/>
    <property type="match status" value="1"/>
</dbReference>
<accession>A0A0P6Y221</accession>
<protein>
    <submittedName>
        <fullName evidence="2">Epimerase</fullName>
    </submittedName>
</protein>
<dbReference type="GO" id="GO:0004029">
    <property type="term" value="F:aldehyde dehydrogenase (NAD+) activity"/>
    <property type="evidence" value="ECO:0007669"/>
    <property type="project" value="TreeGrafter"/>
</dbReference>
<dbReference type="InterPro" id="IPR051783">
    <property type="entry name" value="NAD(P)-dependent_oxidoreduct"/>
</dbReference>
<dbReference type="PANTHER" id="PTHR48079:SF6">
    <property type="entry name" value="NAD(P)-BINDING DOMAIN-CONTAINING PROTEIN-RELATED"/>
    <property type="match status" value="1"/>
</dbReference>
<dbReference type="CDD" id="cd05228">
    <property type="entry name" value="AR_FR_like_1_SDR_e"/>
    <property type="match status" value="1"/>
</dbReference>
<dbReference type="EMBL" id="LGCM01000014">
    <property type="protein sequence ID" value="KPL89943.1"/>
    <property type="molecule type" value="Genomic_DNA"/>
</dbReference>
<dbReference type="RefSeq" id="WP_062416881.1">
    <property type="nucleotide sequence ID" value="NZ_DF967974.1"/>
</dbReference>
<dbReference type="OrthoDB" id="9807212at2"/>
<dbReference type="AlphaFoldDB" id="A0A0P6Y221"/>
<dbReference type="SUPFAM" id="SSF51735">
    <property type="entry name" value="NAD(P)-binding Rossmann-fold domains"/>
    <property type="match status" value="1"/>
</dbReference>
<dbReference type="InterPro" id="IPR036291">
    <property type="entry name" value="NAD(P)-bd_dom_sf"/>
</dbReference>
<keyword evidence="3" id="KW-1185">Reference proteome</keyword>
<feature type="domain" description="NAD-dependent epimerase/dehydratase" evidence="1">
    <location>
        <begin position="3"/>
        <end position="228"/>
    </location>
</feature>
<dbReference type="PANTHER" id="PTHR48079">
    <property type="entry name" value="PROTEIN YEEZ"/>
    <property type="match status" value="1"/>
</dbReference>
<reference evidence="2 3" key="1">
    <citation type="submission" date="2015-07" db="EMBL/GenBank/DDBJ databases">
        <title>Genome sequence of Levilinea saccharolytica DSM 16555.</title>
        <authorList>
            <person name="Hemp J."/>
            <person name="Ward L.M."/>
            <person name="Pace L.A."/>
            <person name="Fischer W.W."/>
        </authorList>
    </citation>
    <scope>NUCLEOTIDE SEQUENCE [LARGE SCALE GENOMIC DNA]</scope>
    <source>
        <strain evidence="2 3">KIBI-1</strain>
    </source>
</reference>
<dbReference type="Pfam" id="PF01370">
    <property type="entry name" value="Epimerase"/>
    <property type="match status" value="1"/>
</dbReference>
<evidence type="ECO:0000259" key="1">
    <source>
        <dbReference type="Pfam" id="PF01370"/>
    </source>
</evidence>
<gene>
    <name evidence="2" type="ORF">ADN01_03470</name>
</gene>
<comment type="caution">
    <text evidence="2">The sequence shown here is derived from an EMBL/GenBank/DDBJ whole genome shotgun (WGS) entry which is preliminary data.</text>
</comment>
<name>A0A0P6Y221_9CHLR</name>
<dbReference type="Proteomes" id="UP000050501">
    <property type="component" value="Unassembled WGS sequence"/>
</dbReference>
<dbReference type="InterPro" id="IPR001509">
    <property type="entry name" value="Epimerase_deHydtase"/>
</dbReference>
<proteinExistence type="predicted"/>
<sequence>MNLVTGATGHIGNTLVRALRARGLPVRAMILPNEERTPLENLDVEVVEGNVLHPQELLRAAQGVDTVYHLAAMVSILPGQNEMMRRVNVEGTRNVIAAARAAGVRRLVYTSSIHAILRAPHGTPIDESLPFDPQNPAGEYDRTKAQASLAVLEAAQDGLDAVIVCPTGVVGPGDYRWSEMGNLIFSWMKRGLHVIVDGHFDFVDVRDVAEGHILAAQYGQRGQTYILGGENITLDSMLRIVQEAAGIHSPRVKIPFGLAMAAAHLTPWYYRLTHTRPRFTPYSLETVQSNSEISNQRARRELGFAPRSLRDSLTDTVQWWRQNAARLRSLAALGRM</sequence>
<organism evidence="2 3">
    <name type="scientific">Levilinea saccharolytica</name>
    <dbReference type="NCBI Taxonomy" id="229921"/>
    <lineage>
        <taxon>Bacteria</taxon>
        <taxon>Bacillati</taxon>
        <taxon>Chloroflexota</taxon>
        <taxon>Anaerolineae</taxon>
        <taxon>Anaerolineales</taxon>
        <taxon>Anaerolineaceae</taxon>
        <taxon>Levilinea</taxon>
    </lineage>
</organism>